<dbReference type="RefSeq" id="WP_135870229.1">
    <property type="nucleotide sequence ID" value="NZ_SRSC01000002.1"/>
</dbReference>
<keyword evidence="3" id="KW-1185">Reference proteome</keyword>
<evidence type="ECO:0000256" key="1">
    <source>
        <dbReference type="SAM" id="Phobius"/>
    </source>
</evidence>
<dbReference type="AlphaFoldDB" id="A0A4S1CI00"/>
<gene>
    <name evidence="2" type="ORF">E4633_10730</name>
</gene>
<organism evidence="2 3">
    <name type="scientific">Geomonas terrae</name>
    <dbReference type="NCBI Taxonomy" id="2562681"/>
    <lineage>
        <taxon>Bacteria</taxon>
        <taxon>Pseudomonadati</taxon>
        <taxon>Thermodesulfobacteriota</taxon>
        <taxon>Desulfuromonadia</taxon>
        <taxon>Geobacterales</taxon>
        <taxon>Geobacteraceae</taxon>
        <taxon>Geomonas</taxon>
    </lineage>
</organism>
<evidence type="ECO:0000313" key="3">
    <source>
        <dbReference type="Proteomes" id="UP000306416"/>
    </source>
</evidence>
<name>A0A4S1CI00_9BACT</name>
<feature type="transmembrane region" description="Helical" evidence="1">
    <location>
        <begin position="48"/>
        <end position="67"/>
    </location>
</feature>
<proteinExistence type="predicted"/>
<protein>
    <submittedName>
        <fullName evidence="2">RND transporter</fullName>
    </submittedName>
</protein>
<dbReference type="EMBL" id="SRSC01000002">
    <property type="protein sequence ID" value="TGU72756.1"/>
    <property type="molecule type" value="Genomic_DNA"/>
</dbReference>
<accession>A0A4S1CI00</accession>
<dbReference type="Proteomes" id="UP000306416">
    <property type="component" value="Unassembled WGS sequence"/>
</dbReference>
<comment type="caution">
    <text evidence="2">The sequence shown here is derived from an EMBL/GenBank/DDBJ whole genome shotgun (WGS) entry which is preliminary data.</text>
</comment>
<reference evidence="2 3" key="1">
    <citation type="submission" date="2019-04" db="EMBL/GenBank/DDBJ databases">
        <title>Geobacter oryzae sp. nov., ferric-reducing bacteria isolated from paddy soil.</title>
        <authorList>
            <person name="Xu Z."/>
            <person name="Masuda Y."/>
            <person name="Itoh H."/>
            <person name="Senoo K."/>
        </authorList>
    </citation>
    <scope>NUCLEOTIDE SEQUENCE [LARGE SCALE GENOMIC DNA]</scope>
    <source>
        <strain evidence="2 3">Red111</strain>
    </source>
</reference>
<keyword evidence="1" id="KW-0472">Membrane</keyword>
<keyword evidence="1" id="KW-0812">Transmembrane</keyword>
<evidence type="ECO:0000313" key="2">
    <source>
        <dbReference type="EMBL" id="TGU72756.1"/>
    </source>
</evidence>
<keyword evidence="1" id="KW-1133">Transmembrane helix</keyword>
<sequence>MRKLCLPGYGTLIPVALLLGFAPFYPEPHLVGKVRMLFAGTLSKPLDVFDLFWHTWPFALLLVRIVVDLKGKKGES</sequence>